<dbReference type="GO" id="GO:0016627">
    <property type="term" value="F:oxidoreductase activity, acting on the CH-CH group of donors"/>
    <property type="evidence" value="ECO:0007669"/>
    <property type="project" value="TreeGrafter"/>
</dbReference>
<dbReference type="GO" id="GO:0005829">
    <property type="term" value="C:cytosol"/>
    <property type="evidence" value="ECO:0007669"/>
    <property type="project" value="TreeGrafter"/>
</dbReference>
<dbReference type="Gene3D" id="2.30.110.10">
    <property type="entry name" value="Electron Transport, Fmn-binding Protein, Chain A"/>
    <property type="match status" value="1"/>
</dbReference>
<reference evidence="3 4" key="1">
    <citation type="submission" date="2020-08" db="EMBL/GenBank/DDBJ databases">
        <title>Sequencing the genomes of 1000 actinobacteria strains.</title>
        <authorList>
            <person name="Klenk H.-P."/>
        </authorList>
    </citation>
    <scope>NUCLEOTIDE SEQUENCE [LARGE SCALE GENOMIC DNA]</scope>
    <source>
        <strain evidence="3 4">DSM 45486</strain>
    </source>
</reference>
<dbReference type="Proteomes" id="UP000552097">
    <property type="component" value="Unassembled WGS sequence"/>
</dbReference>
<proteinExistence type="predicted"/>
<dbReference type="PANTHER" id="PTHR35176">
    <property type="entry name" value="HEME OXYGENASE HI_0854-RELATED"/>
    <property type="match status" value="1"/>
</dbReference>
<dbReference type="GO" id="GO:0070967">
    <property type="term" value="F:coenzyme F420 binding"/>
    <property type="evidence" value="ECO:0007669"/>
    <property type="project" value="TreeGrafter"/>
</dbReference>
<evidence type="ECO:0000313" key="3">
    <source>
        <dbReference type="EMBL" id="MBB5806700.1"/>
    </source>
</evidence>
<dbReference type="InterPro" id="IPR011576">
    <property type="entry name" value="Pyridox_Oxase_N"/>
</dbReference>
<evidence type="ECO:0000259" key="2">
    <source>
        <dbReference type="Pfam" id="PF01243"/>
    </source>
</evidence>
<accession>A0A7W9HQS4</accession>
<evidence type="ECO:0000256" key="1">
    <source>
        <dbReference type="ARBA" id="ARBA00023002"/>
    </source>
</evidence>
<dbReference type="InterPro" id="IPR019920">
    <property type="entry name" value="F420-binding_dom_put"/>
</dbReference>
<dbReference type="AlphaFoldDB" id="A0A7W9HQS4"/>
<keyword evidence="4" id="KW-1185">Reference proteome</keyword>
<dbReference type="NCBIfam" id="TIGR03618">
    <property type="entry name" value="Rv1155_F420"/>
    <property type="match status" value="1"/>
</dbReference>
<organism evidence="3 4">
    <name type="scientific">Saccharothrix ecbatanensis</name>
    <dbReference type="NCBI Taxonomy" id="1105145"/>
    <lineage>
        <taxon>Bacteria</taxon>
        <taxon>Bacillati</taxon>
        <taxon>Actinomycetota</taxon>
        <taxon>Actinomycetes</taxon>
        <taxon>Pseudonocardiales</taxon>
        <taxon>Pseudonocardiaceae</taxon>
        <taxon>Saccharothrix</taxon>
    </lineage>
</organism>
<comment type="caution">
    <text evidence="3">The sequence shown here is derived from an EMBL/GenBank/DDBJ whole genome shotgun (WGS) entry which is preliminary data.</text>
</comment>
<sequence length="144" mass="15755">MAYTEAPDGWWREFVSAAPARTGKLAVVRKDGSPHVSPVWVDLDGGTLVFTTHLESIKGKAIARDGRVAVCLDDERPPFAFVTVSGRAEIEDDLEQVRYWAGRIGARYMGADRANEYAERNGVPGEVVVRIRDAKVVAKVAIAD</sequence>
<protein>
    <submittedName>
        <fullName evidence="3">PPOX class probable F420-dependent enzyme</fullName>
    </submittedName>
</protein>
<dbReference type="InterPro" id="IPR012349">
    <property type="entry name" value="Split_barrel_FMN-bd"/>
</dbReference>
<dbReference type="RefSeq" id="WP_184926491.1">
    <property type="nucleotide sequence ID" value="NZ_JACHMO010000001.1"/>
</dbReference>
<name>A0A7W9HQS4_9PSEU</name>
<feature type="domain" description="Pyridoxamine 5'-phosphate oxidase N-terminal" evidence="2">
    <location>
        <begin position="20"/>
        <end position="132"/>
    </location>
</feature>
<gene>
    <name evidence="3" type="ORF">F4560_006468</name>
</gene>
<dbReference type="SUPFAM" id="SSF50475">
    <property type="entry name" value="FMN-binding split barrel"/>
    <property type="match status" value="1"/>
</dbReference>
<dbReference type="InterPro" id="IPR052019">
    <property type="entry name" value="F420H2_bilvrd_red/Heme_oxyg"/>
</dbReference>
<keyword evidence="1" id="KW-0560">Oxidoreductase</keyword>
<dbReference type="Pfam" id="PF01243">
    <property type="entry name" value="PNPOx_N"/>
    <property type="match status" value="1"/>
</dbReference>
<dbReference type="PANTHER" id="PTHR35176:SF1">
    <property type="entry name" value="F420H(2)-DEPENDENT BILIVERDIN REDUCTASE"/>
    <property type="match status" value="1"/>
</dbReference>
<dbReference type="EMBL" id="JACHMO010000001">
    <property type="protein sequence ID" value="MBB5806700.1"/>
    <property type="molecule type" value="Genomic_DNA"/>
</dbReference>
<evidence type="ECO:0000313" key="4">
    <source>
        <dbReference type="Proteomes" id="UP000552097"/>
    </source>
</evidence>